<keyword evidence="2" id="KW-0732">Signal</keyword>
<evidence type="ECO:0000313" key="4">
    <source>
        <dbReference type="Proteomes" id="UP000592181"/>
    </source>
</evidence>
<dbReference type="RefSeq" id="WP_179463253.1">
    <property type="nucleotide sequence ID" value="NZ_JACBZX010000001.1"/>
</dbReference>
<dbReference type="EMBL" id="JACBZX010000001">
    <property type="protein sequence ID" value="NYG37985.1"/>
    <property type="molecule type" value="Genomic_DNA"/>
</dbReference>
<keyword evidence="4" id="KW-1185">Reference proteome</keyword>
<name>A0A852XHH1_9MICO</name>
<protein>
    <submittedName>
        <fullName evidence="3">Uncharacterized protein</fullName>
    </submittedName>
</protein>
<accession>A0A852XHH1</accession>
<dbReference type="AlphaFoldDB" id="A0A852XHH1"/>
<comment type="caution">
    <text evidence="3">The sequence shown here is derived from an EMBL/GenBank/DDBJ whole genome shotgun (WGS) entry which is preliminary data.</text>
</comment>
<sequence length="325" mass="32922">MRRIAGTGVVMAAALTLAACGSGSGGSSGDDSGSTDSTSTTTVTPSASGSSSDGSDASTSTSTVTAGETSDGSGGAGSGGSPDDGGGSGGEIAQVDLGNRAWEDGVSFRGTFDLVDGETTYGDFGGRVHLDNADTTYTDVDGDGHDDALITLTFDEGNGTERSLYVWLWDPAAQDARQVLPALATDLRCGDVTEEISVVEPGVVGISRLVREGEACSQTPTSSEQVTVAVDGRYAWQTSPTISALQCPYVEGQGLNFPGSDLGDDGPRPWPADDAPVMLTGGDIQALDITPDGQSIVDGWNQLMYVQDSSDKGGVPPCGYLPVPG</sequence>
<feature type="compositionally biased region" description="Low complexity" evidence="1">
    <location>
        <begin position="29"/>
        <end position="71"/>
    </location>
</feature>
<gene>
    <name evidence="3" type="ORF">BJY28_002454</name>
</gene>
<dbReference type="PROSITE" id="PS51257">
    <property type="entry name" value="PROKAR_LIPOPROTEIN"/>
    <property type="match status" value="1"/>
</dbReference>
<feature type="compositionally biased region" description="Gly residues" evidence="1">
    <location>
        <begin position="72"/>
        <end position="90"/>
    </location>
</feature>
<proteinExistence type="predicted"/>
<feature type="signal peptide" evidence="2">
    <location>
        <begin position="1"/>
        <end position="18"/>
    </location>
</feature>
<evidence type="ECO:0000313" key="3">
    <source>
        <dbReference type="EMBL" id="NYG37985.1"/>
    </source>
</evidence>
<dbReference type="Proteomes" id="UP000592181">
    <property type="component" value="Unassembled WGS sequence"/>
</dbReference>
<feature type="chain" id="PRO_5039679725" evidence="2">
    <location>
        <begin position="19"/>
        <end position="325"/>
    </location>
</feature>
<feature type="region of interest" description="Disordered" evidence="1">
    <location>
        <begin position="20"/>
        <end position="93"/>
    </location>
</feature>
<evidence type="ECO:0000256" key="2">
    <source>
        <dbReference type="SAM" id="SignalP"/>
    </source>
</evidence>
<organism evidence="3 4">
    <name type="scientific">Janibacter alkaliphilus</name>
    <dbReference type="NCBI Taxonomy" id="1069963"/>
    <lineage>
        <taxon>Bacteria</taxon>
        <taxon>Bacillati</taxon>
        <taxon>Actinomycetota</taxon>
        <taxon>Actinomycetes</taxon>
        <taxon>Micrococcales</taxon>
        <taxon>Intrasporangiaceae</taxon>
        <taxon>Janibacter</taxon>
    </lineage>
</organism>
<evidence type="ECO:0000256" key="1">
    <source>
        <dbReference type="SAM" id="MobiDB-lite"/>
    </source>
</evidence>
<reference evidence="3 4" key="1">
    <citation type="submission" date="2020-07" db="EMBL/GenBank/DDBJ databases">
        <title>Sequencing the genomes of 1000 actinobacteria strains.</title>
        <authorList>
            <person name="Klenk H.-P."/>
        </authorList>
    </citation>
    <scope>NUCLEOTIDE SEQUENCE [LARGE SCALE GENOMIC DNA]</scope>
    <source>
        <strain evidence="3 4">DSM 24723</strain>
    </source>
</reference>